<keyword evidence="4" id="KW-1185">Reference proteome</keyword>
<dbReference type="PANTHER" id="PTHR45703:SF36">
    <property type="entry name" value="DYNEIN HEAVY CHAIN, CYTOPLASMIC"/>
    <property type="match status" value="1"/>
</dbReference>
<evidence type="ECO:0000256" key="2">
    <source>
        <dbReference type="SAM" id="MobiDB-lite"/>
    </source>
</evidence>
<comment type="caution">
    <text evidence="3">The sequence shown here is derived from an EMBL/GenBank/DDBJ whole genome shotgun (WGS) entry which is preliminary data.</text>
</comment>
<dbReference type="InterPro" id="IPR026983">
    <property type="entry name" value="DHC"/>
</dbReference>
<dbReference type="GO" id="GO:0007018">
    <property type="term" value="P:microtubule-based movement"/>
    <property type="evidence" value="ECO:0007669"/>
    <property type="project" value="InterPro"/>
</dbReference>
<dbReference type="AlphaFoldDB" id="A0A4Z2EPP9"/>
<keyword evidence="1" id="KW-0175">Coiled coil</keyword>
<name>A0A4Z2EPP9_9TELE</name>
<accession>A0A4Z2EPP9</accession>
<dbReference type="GO" id="GO:0045505">
    <property type="term" value="F:dynein intermediate chain binding"/>
    <property type="evidence" value="ECO:0007669"/>
    <property type="project" value="InterPro"/>
</dbReference>
<gene>
    <name evidence="3" type="primary">DNHD1_1</name>
    <name evidence="3" type="ORF">EYF80_059317</name>
</gene>
<evidence type="ECO:0000256" key="1">
    <source>
        <dbReference type="SAM" id="Coils"/>
    </source>
</evidence>
<proteinExistence type="predicted"/>
<dbReference type="Proteomes" id="UP000314294">
    <property type="component" value="Unassembled WGS sequence"/>
</dbReference>
<dbReference type="EMBL" id="SRLO01004390">
    <property type="protein sequence ID" value="TNN30531.1"/>
    <property type="molecule type" value="Genomic_DNA"/>
</dbReference>
<dbReference type="GO" id="GO:0030286">
    <property type="term" value="C:dynein complex"/>
    <property type="evidence" value="ECO:0007669"/>
    <property type="project" value="InterPro"/>
</dbReference>
<evidence type="ECO:0000313" key="3">
    <source>
        <dbReference type="EMBL" id="TNN30531.1"/>
    </source>
</evidence>
<dbReference type="OrthoDB" id="8964681at2759"/>
<feature type="region of interest" description="Disordered" evidence="2">
    <location>
        <begin position="1"/>
        <end position="37"/>
    </location>
</feature>
<feature type="coiled-coil region" evidence="1">
    <location>
        <begin position="222"/>
        <end position="271"/>
    </location>
</feature>
<sequence>MSAPSHRESLGGPQSGSKASRGLDPGGQKTTLPPLRSMSGPLFSPLSACDRLPVGQLSRLGVPVGPGRAIGATGAPGGVELYYLKEVQDSGRPYDLQVVRFSDAGREHYVFSRHAVLHVTEHGHGGVVSLARWGREAAAWRALQEIRFFRDFRLRRAFNRWQRNVRAIVFQRKCWGLQDQLLVAVPPFREALLLFVRVAEEVQQTPPLPLDGFRTFTLPEFMSRLASTNQELLQTLERFSRRRAVLLTAVKQRVHEDLQRLQLHLERANKASAGREQPLHLLAAHRQRLREDSARARGALLKLGRFAALVDRMTLQSLVTAAQRGAAAFLSHAVQRPPQRALFLTELSFSAGGPLVLDPPVTLFQEAVSGALQDAGAAFPQVLSQSRHVVEKLWTYSTIKLWIHRREDVDCDASPGRRMSCCSPPLGDPAAAPGLSALGGRPLLRERLRWLLGRGDEAGLQLQRRCESFSWLPDAQALVLRWTGPALASMEGRPAAAYLELVEALRRWALRVQEVPSSFSAGSRLLEVRCSGLKERLGLQLRRLEEDVLQRLLERIRLLSGGLLADLEEAAERLAADPRGLQQLSAYAALTRASGASLAATQTRLDYVHALQDAVAKAFRQRTGPELALEEKLRAAWTRLVPLVERAEGVVSARRPPVADALDSMFSFLARDLRRRVSEATSGAFLDPSQEAQHMAARLKLVREHVHDLIAKLQRLGSQSHELHGESWETGRSTDL</sequence>
<protein>
    <submittedName>
        <fullName evidence="3">Dynein heavy chain domain-containing protein 1</fullName>
    </submittedName>
</protein>
<organism evidence="3 4">
    <name type="scientific">Liparis tanakae</name>
    <name type="common">Tanaka's snailfish</name>
    <dbReference type="NCBI Taxonomy" id="230148"/>
    <lineage>
        <taxon>Eukaryota</taxon>
        <taxon>Metazoa</taxon>
        <taxon>Chordata</taxon>
        <taxon>Craniata</taxon>
        <taxon>Vertebrata</taxon>
        <taxon>Euteleostomi</taxon>
        <taxon>Actinopterygii</taxon>
        <taxon>Neopterygii</taxon>
        <taxon>Teleostei</taxon>
        <taxon>Neoteleostei</taxon>
        <taxon>Acanthomorphata</taxon>
        <taxon>Eupercaria</taxon>
        <taxon>Perciformes</taxon>
        <taxon>Cottioidei</taxon>
        <taxon>Cottales</taxon>
        <taxon>Liparidae</taxon>
        <taxon>Liparis</taxon>
    </lineage>
</organism>
<dbReference type="PANTHER" id="PTHR45703">
    <property type="entry name" value="DYNEIN HEAVY CHAIN"/>
    <property type="match status" value="1"/>
</dbReference>
<evidence type="ECO:0000313" key="4">
    <source>
        <dbReference type="Proteomes" id="UP000314294"/>
    </source>
</evidence>
<reference evidence="3 4" key="1">
    <citation type="submission" date="2019-03" db="EMBL/GenBank/DDBJ databases">
        <title>First draft genome of Liparis tanakae, snailfish: a comprehensive survey of snailfish specific genes.</title>
        <authorList>
            <person name="Kim W."/>
            <person name="Song I."/>
            <person name="Jeong J.-H."/>
            <person name="Kim D."/>
            <person name="Kim S."/>
            <person name="Ryu S."/>
            <person name="Song J.Y."/>
            <person name="Lee S.K."/>
        </authorList>
    </citation>
    <scope>NUCLEOTIDE SEQUENCE [LARGE SCALE GENOMIC DNA]</scope>
    <source>
        <tissue evidence="3">Muscle</tissue>
    </source>
</reference>
<dbReference type="GO" id="GO:0051959">
    <property type="term" value="F:dynein light intermediate chain binding"/>
    <property type="evidence" value="ECO:0007669"/>
    <property type="project" value="InterPro"/>
</dbReference>